<dbReference type="AlphaFoldDB" id="A0A6S6S711"/>
<protein>
    <submittedName>
        <fullName evidence="2">Uncharacterized protein</fullName>
    </submittedName>
</protein>
<sequence>MVDLALPEKVPEMGGTDSASRAT</sequence>
<evidence type="ECO:0000313" key="2">
    <source>
        <dbReference type="EMBL" id="CAA6802046.1"/>
    </source>
</evidence>
<gene>
    <name evidence="2" type="ORF">HELGO_WM27844</name>
</gene>
<evidence type="ECO:0000256" key="1">
    <source>
        <dbReference type="SAM" id="MobiDB-lite"/>
    </source>
</evidence>
<proteinExistence type="predicted"/>
<name>A0A6S6S711_9BACT</name>
<feature type="non-terminal residue" evidence="2">
    <location>
        <position position="23"/>
    </location>
</feature>
<organism evidence="2">
    <name type="scientific">uncultured Sulfurovum sp</name>
    <dbReference type="NCBI Taxonomy" id="269237"/>
    <lineage>
        <taxon>Bacteria</taxon>
        <taxon>Pseudomonadati</taxon>
        <taxon>Campylobacterota</taxon>
        <taxon>Epsilonproteobacteria</taxon>
        <taxon>Campylobacterales</taxon>
        <taxon>Sulfurovaceae</taxon>
        <taxon>Sulfurovum</taxon>
        <taxon>environmental samples</taxon>
    </lineage>
</organism>
<accession>A0A6S6S711</accession>
<feature type="region of interest" description="Disordered" evidence="1">
    <location>
        <begin position="1"/>
        <end position="23"/>
    </location>
</feature>
<dbReference type="EMBL" id="CACVAZ010000001">
    <property type="protein sequence ID" value="CAA6802046.1"/>
    <property type="molecule type" value="Genomic_DNA"/>
</dbReference>
<reference evidence="2" key="1">
    <citation type="submission" date="2020-01" db="EMBL/GenBank/DDBJ databases">
        <authorList>
            <person name="Meier V. D."/>
            <person name="Meier V D."/>
        </authorList>
    </citation>
    <scope>NUCLEOTIDE SEQUENCE</scope>
    <source>
        <strain evidence="2">HLG_WM_MAG_02</strain>
    </source>
</reference>